<dbReference type="SUPFAM" id="SSF48498">
    <property type="entry name" value="Tetracyclin repressor-like, C-terminal domain"/>
    <property type="match status" value="1"/>
</dbReference>
<evidence type="ECO:0000256" key="4">
    <source>
        <dbReference type="PROSITE-ProRule" id="PRU00335"/>
    </source>
</evidence>
<name>A0A1C3RI08_9PROT</name>
<dbReference type="InterPro" id="IPR001647">
    <property type="entry name" value="HTH_TetR"/>
</dbReference>
<dbReference type="RefSeq" id="WP_069188960.1">
    <property type="nucleotide sequence ID" value="NZ_FLYE01000023.1"/>
</dbReference>
<accession>A0A1C3RI08</accession>
<proteinExistence type="predicted"/>
<evidence type="ECO:0000256" key="3">
    <source>
        <dbReference type="ARBA" id="ARBA00023163"/>
    </source>
</evidence>
<dbReference type="EMBL" id="FLYE01000023">
    <property type="protein sequence ID" value="SCA56906.1"/>
    <property type="molecule type" value="Genomic_DNA"/>
</dbReference>
<organism evidence="6 7">
    <name type="scientific">Candidatus Terasakiella magnetica</name>
    <dbReference type="NCBI Taxonomy" id="1867952"/>
    <lineage>
        <taxon>Bacteria</taxon>
        <taxon>Pseudomonadati</taxon>
        <taxon>Pseudomonadota</taxon>
        <taxon>Alphaproteobacteria</taxon>
        <taxon>Rhodospirillales</taxon>
        <taxon>Terasakiellaceae</taxon>
        <taxon>Terasakiella</taxon>
    </lineage>
</organism>
<feature type="DNA-binding region" description="H-T-H motif" evidence="4">
    <location>
        <begin position="32"/>
        <end position="51"/>
    </location>
</feature>
<dbReference type="InterPro" id="IPR009057">
    <property type="entry name" value="Homeodomain-like_sf"/>
</dbReference>
<keyword evidence="7" id="KW-1185">Reference proteome</keyword>
<gene>
    <name evidence="6" type="ORF">MTBPR1_30276</name>
</gene>
<dbReference type="PROSITE" id="PS50977">
    <property type="entry name" value="HTH_TETR_2"/>
    <property type="match status" value="1"/>
</dbReference>
<dbReference type="PRINTS" id="PR00455">
    <property type="entry name" value="HTHTETR"/>
</dbReference>
<sequence>MGYPEGHKEKTRDRIIAAARKLWKSLGYQGASVDKVMQEAGLTRGGFYAHFKSKDDLFSQALDQDIAQGLMEEMDEEGVNSLDEKRKRIIDFYLSVEHRDHPESGCPLTALTQESARLGEAPKTVISGLVQRFSSWITGDKQSKQSLAALSMMVGTVTLARATKDSALSDEILQAAHKELDNMLNDNQHKEYLRRKSLSILNKQA</sequence>
<dbReference type="SUPFAM" id="SSF46689">
    <property type="entry name" value="Homeodomain-like"/>
    <property type="match status" value="1"/>
</dbReference>
<dbReference type="PANTHER" id="PTHR47506:SF7">
    <property type="entry name" value="TRANSCRIPTIONAL REGULATORY PROTEIN"/>
    <property type="match status" value="1"/>
</dbReference>
<keyword evidence="2 4" id="KW-0238">DNA-binding</keyword>
<reference evidence="6 7" key="1">
    <citation type="submission" date="2016-07" db="EMBL/GenBank/DDBJ databases">
        <authorList>
            <person name="Lefevre C.T."/>
        </authorList>
    </citation>
    <scope>NUCLEOTIDE SEQUENCE [LARGE SCALE GENOMIC DNA]</scope>
    <source>
        <strain evidence="6">PR1</strain>
    </source>
</reference>
<evidence type="ECO:0000256" key="1">
    <source>
        <dbReference type="ARBA" id="ARBA00023015"/>
    </source>
</evidence>
<dbReference type="STRING" id="1867952.MTBPR1_30276"/>
<evidence type="ECO:0000313" key="6">
    <source>
        <dbReference type="EMBL" id="SCA56906.1"/>
    </source>
</evidence>
<feature type="domain" description="HTH tetR-type" evidence="5">
    <location>
        <begin position="9"/>
        <end position="69"/>
    </location>
</feature>
<dbReference type="Proteomes" id="UP000231658">
    <property type="component" value="Unassembled WGS sequence"/>
</dbReference>
<dbReference type="PROSITE" id="PS01081">
    <property type="entry name" value="HTH_TETR_1"/>
    <property type="match status" value="1"/>
</dbReference>
<dbReference type="InterPro" id="IPR036271">
    <property type="entry name" value="Tet_transcr_reg_TetR-rel_C_sf"/>
</dbReference>
<evidence type="ECO:0000313" key="7">
    <source>
        <dbReference type="Proteomes" id="UP000231658"/>
    </source>
</evidence>
<keyword evidence="3" id="KW-0804">Transcription</keyword>
<dbReference type="Gene3D" id="1.10.357.10">
    <property type="entry name" value="Tetracycline Repressor, domain 2"/>
    <property type="match status" value="1"/>
</dbReference>
<dbReference type="InterPro" id="IPR023772">
    <property type="entry name" value="DNA-bd_HTH_TetR-type_CS"/>
</dbReference>
<protein>
    <submittedName>
        <fullName evidence="6">Putative Transcriptional family</fullName>
    </submittedName>
</protein>
<keyword evidence="1" id="KW-0805">Transcription regulation</keyword>
<dbReference type="Gene3D" id="1.10.10.60">
    <property type="entry name" value="Homeodomain-like"/>
    <property type="match status" value="1"/>
</dbReference>
<dbReference type="GO" id="GO:0003677">
    <property type="term" value="F:DNA binding"/>
    <property type="evidence" value="ECO:0007669"/>
    <property type="project" value="UniProtKB-UniRule"/>
</dbReference>
<dbReference type="PANTHER" id="PTHR47506">
    <property type="entry name" value="TRANSCRIPTIONAL REGULATORY PROTEIN"/>
    <property type="match status" value="1"/>
</dbReference>
<dbReference type="Pfam" id="PF00440">
    <property type="entry name" value="TetR_N"/>
    <property type="match status" value="1"/>
</dbReference>
<evidence type="ECO:0000259" key="5">
    <source>
        <dbReference type="PROSITE" id="PS50977"/>
    </source>
</evidence>
<dbReference type="AlphaFoldDB" id="A0A1C3RI08"/>
<evidence type="ECO:0000256" key="2">
    <source>
        <dbReference type="ARBA" id="ARBA00023125"/>
    </source>
</evidence>